<keyword evidence="1" id="KW-0597">Phosphoprotein</keyword>
<feature type="modified residue" description="4-aspartylphosphate" evidence="1">
    <location>
        <position position="68"/>
    </location>
</feature>
<evidence type="ECO:0000313" key="3">
    <source>
        <dbReference type="EMBL" id="QEH38040.1"/>
    </source>
</evidence>
<dbReference type="InterPro" id="IPR011006">
    <property type="entry name" value="CheY-like_superfamily"/>
</dbReference>
<dbReference type="InterPro" id="IPR052893">
    <property type="entry name" value="TCS_response_regulator"/>
</dbReference>
<feature type="domain" description="Response regulatory" evidence="2">
    <location>
        <begin position="7"/>
        <end position="135"/>
    </location>
</feature>
<dbReference type="SUPFAM" id="SSF52172">
    <property type="entry name" value="CheY-like"/>
    <property type="match status" value="1"/>
</dbReference>
<dbReference type="Pfam" id="PF00072">
    <property type="entry name" value="Response_reg"/>
    <property type="match status" value="1"/>
</dbReference>
<gene>
    <name evidence="3" type="primary">rcp1_2</name>
    <name evidence="3" type="ORF">OJF2_66360</name>
</gene>
<protein>
    <submittedName>
        <fullName evidence="3">Response regulator rcp1</fullName>
    </submittedName>
</protein>
<dbReference type="CDD" id="cd17557">
    <property type="entry name" value="REC_Rcp-like"/>
    <property type="match status" value="1"/>
</dbReference>
<evidence type="ECO:0000313" key="4">
    <source>
        <dbReference type="Proteomes" id="UP000324233"/>
    </source>
</evidence>
<organism evidence="3 4">
    <name type="scientific">Aquisphaera giovannonii</name>
    <dbReference type="NCBI Taxonomy" id="406548"/>
    <lineage>
        <taxon>Bacteria</taxon>
        <taxon>Pseudomonadati</taxon>
        <taxon>Planctomycetota</taxon>
        <taxon>Planctomycetia</taxon>
        <taxon>Isosphaerales</taxon>
        <taxon>Isosphaeraceae</taxon>
        <taxon>Aquisphaera</taxon>
    </lineage>
</organism>
<dbReference type="KEGG" id="agv:OJF2_66360"/>
<reference evidence="3 4" key="1">
    <citation type="submission" date="2019-08" db="EMBL/GenBank/DDBJ databases">
        <title>Deep-cultivation of Planctomycetes and their phenomic and genomic characterization uncovers novel biology.</title>
        <authorList>
            <person name="Wiegand S."/>
            <person name="Jogler M."/>
            <person name="Boedeker C."/>
            <person name="Pinto D."/>
            <person name="Vollmers J."/>
            <person name="Rivas-Marin E."/>
            <person name="Kohn T."/>
            <person name="Peeters S.H."/>
            <person name="Heuer A."/>
            <person name="Rast P."/>
            <person name="Oberbeckmann S."/>
            <person name="Bunk B."/>
            <person name="Jeske O."/>
            <person name="Meyerdierks A."/>
            <person name="Storesund J.E."/>
            <person name="Kallscheuer N."/>
            <person name="Luecker S."/>
            <person name="Lage O.M."/>
            <person name="Pohl T."/>
            <person name="Merkel B.J."/>
            <person name="Hornburger P."/>
            <person name="Mueller R.-W."/>
            <person name="Bruemmer F."/>
            <person name="Labrenz M."/>
            <person name="Spormann A.M."/>
            <person name="Op den Camp H."/>
            <person name="Overmann J."/>
            <person name="Amann R."/>
            <person name="Jetten M.S.M."/>
            <person name="Mascher T."/>
            <person name="Medema M.H."/>
            <person name="Devos D.P."/>
            <person name="Kaster A.-K."/>
            <person name="Ovreas L."/>
            <person name="Rohde M."/>
            <person name="Galperin M.Y."/>
            <person name="Jogler C."/>
        </authorList>
    </citation>
    <scope>NUCLEOTIDE SEQUENCE [LARGE SCALE GENOMIC DNA]</scope>
    <source>
        <strain evidence="3 4">OJF2</strain>
    </source>
</reference>
<name>A0A5B9WDR7_9BACT</name>
<dbReference type="Gene3D" id="3.40.50.2300">
    <property type="match status" value="1"/>
</dbReference>
<dbReference type="Proteomes" id="UP000324233">
    <property type="component" value="Chromosome"/>
</dbReference>
<sequence length="150" mass="16723">MNLGEFRVLVVEDDSTDALMIRRAFRKANVGNPLQFVDNGDSAVDYLAGRSPFDDRAAYPLPGLVLLDLKLPRRSGLEVLQWLKEQPGLRRIPVVVLTSSMETADVRKAYDLGCNSYLVKPVHFEGLLQAIRAVGPYWLAMNHAPDTEKA</sequence>
<evidence type="ECO:0000259" key="2">
    <source>
        <dbReference type="PROSITE" id="PS50110"/>
    </source>
</evidence>
<dbReference type="PANTHER" id="PTHR44520">
    <property type="entry name" value="RESPONSE REGULATOR RCP1-RELATED"/>
    <property type="match status" value="1"/>
</dbReference>
<proteinExistence type="predicted"/>
<dbReference type="AlphaFoldDB" id="A0A5B9WDR7"/>
<dbReference type="SMART" id="SM00448">
    <property type="entry name" value="REC"/>
    <property type="match status" value="1"/>
</dbReference>
<keyword evidence="4" id="KW-1185">Reference proteome</keyword>
<dbReference type="EMBL" id="CP042997">
    <property type="protein sequence ID" value="QEH38040.1"/>
    <property type="molecule type" value="Genomic_DNA"/>
</dbReference>
<dbReference type="PROSITE" id="PS50110">
    <property type="entry name" value="RESPONSE_REGULATORY"/>
    <property type="match status" value="1"/>
</dbReference>
<dbReference type="InterPro" id="IPR001789">
    <property type="entry name" value="Sig_transdc_resp-reg_receiver"/>
</dbReference>
<accession>A0A5B9WDR7</accession>
<dbReference type="GO" id="GO:0000160">
    <property type="term" value="P:phosphorelay signal transduction system"/>
    <property type="evidence" value="ECO:0007669"/>
    <property type="project" value="InterPro"/>
</dbReference>
<dbReference type="OrthoDB" id="195863at2"/>
<evidence type="ECO:0000256" key="1">
    <source>
        <dbReference type="PROSITE-ProRule" id="PRU00169"/>
    </source>
</evidence>
<dbReference type="PANTHER" id="PTHR44520:SF1">
    <property type="entry name" value="TWO-COMPONENT SYSTEM REGULATORY PROTEIN"/>
    <property type="match status" value="1"/>
</dbReference>
<dbReference type="RefSeq" id="WP_148597525.1">
    <property type="nucleotide sequence ID" value="NZ_CP042997.1"/>
</dbReference>